<feature type="transmembrane region" description="Helical" evidence="2">
    <location>
        <begin position="220"/>
        <end position="244"/>
    </location>
</feature>
<feature type="transmembrane region" description="Helical" evidence="2">
    <location>
        <begin position="133"/>
        <end position="151"/>
    </location>
</feature>
<dbReference type="AlphaFoldDB" id="A0A0R1W1W7"/>
<dbReference type="OrthoDB" id="2283061at2"/>
<protein>
    <submittedName>
        <fullName evidence="3">Uncharacterized protein</fullName>
    </submittedName>
</protein>
<feature type="transmembrane region" description="Helical" evidence="2">
    <location>
        <begin position="73"/>
        <end position="94"/>
    </location>
</feature>
<reference evidence="3 4" key="1">
    <citation type="journal article" date="2015" name="Genome Announc.">
        <title>Expanding the biotechnology potential of lactobacilli through comparative genomics of 213 strains and associated genera.</title>
        <authorList>
            <person name="Sun Z."/>
            <person name="Harris H.M."/>
            <person name="McCann A."/>
            <person name="Guo C."/>
            <person name="Argimon S."/>
            <person name="Zhang W."/>
            <person name="Yang X."/>
            <person name="Jeffery I.B."/>
            <person name="Cooney J.C."/>
            <person name="Kagawa T.F."/>
            <person name="Liu W."/>
            <person name="Song Y."/>
            <person name="Salvetti E."/>
            <person name="Wrobel A."/>
            <person name="Rasinkangas P."/>
            <person name="Parkhill J."/>
            <person name="Rea M.C."/>
            <person name="O'Sullivan O."/>
            <person name="Ritari J."/>
            <person name="Douillard F.P."/>
            <person name="Paul Ross R."/>
            <person name="Yang R."/>
            <person name="Briner A.E."/>
            <person name="Felis G.E."/>
            <person name="de Vos W.M."/>
            <person name="Barrangou R."/>
            <person name="Klaenhammer T.R."/>
            <person name="Caufield P.W."/>
            <person name="Cui Y."/>
            <person name="Zhang H."/>
            <person name="O'Toole P.W."/>
        </authorList>
    </citation>
    <scope>NUCLEOTIDE SEQUENCE [LARGE SCALE GENOMIC DNA]</scope>
    <source>
        <strain evidence="3 4">DSM 5007</strain>
    </source>
</reference>
<proteinExistence type="predicted"/>
<dbReference type="eggNOG" id="ENOG50309KD">
    <property type="taxonomic scope" value="Bacteria"/>
</dbReference>
<feature type="transmembrane region" description="Helical" evidence="2">
    <location>
        <begin position="27"/>
        <end position="53"/>
    </location>
</feature>
<evidence type="ECO:0000256" key="2">
    <source>
        <dbReference type="SAM" id="Phobius"/>
    </source>
</evidence>
<gene>
    <name evidence="3" type="ORF">FD16_GL000395</name>
</gene>
<accession>A0A0R1W1W7</accession>
<dbReference type="Proteomes" id="UP000051820">
    <property type="component" value="Unassembled WGS sequence"/>
</dbReference>
<evidence type="ECO:0000256" key="1">
    <source>
        <dbReference type="SAM" id="MobiDB-lite"/>
    </source>
</evidence>
<dbReference type="STRING" id="1423807.FD16_GL000395"/>
<feature type="compositionally biased region" description="Low complexity" evidence="1">
    <location>
        <begin position="332"/>
        <end position="345"/>
    </location>
</feature>
<keyword evidence="2" id="KW-0812">Transmembrane</keyword>
<feature type="transmembrane region" description="Helical" evidence="2">
    <location>
        <begin position="163"/>
        <end position="181"/>
    </location>
</feature>
<comment type="caution">
    <text evidence="3">The sequence shown here is derived from an EMBL/GenBank/DDBJ whole genome shotgun (WGS) entry which is preliminary data.</text>
</comment>
<feature type="region of interest" description="Disordered" evidence="1">
    <location>
        <begin position="318"/>
        <end position="375"/>
    </location>
</feature>
<dbReference type="PATRIC" id="fig|1423807.3.peg.401"/>
<dbReference type="EMBL" id="AZGF01000013">
    <property type="protein sequence ID" value="KRM11856.1"/>
    <property type="molecule type" value="Genomic_DNA"/>
</dbReference>
<feature type="transmembrane region" description="Helical" evidence="2">
    <location>
        <begin position="256"/>
        <end position="279"/>
    </location>
</feature>
<organism evidence="3 4">
    <name type="scientific">Paucilactobacillus suebicus DSM 5007 = KCTC 3549</name>
    <dbReference type="NCBI Taxonomy" id="1423807"/>
    <lineage>
        <taxon>Bacteria</taxon>
        <taxon>Bacillati</taxon>
        <taxon>Bacillota</taxon>
        <taxon>Bacilli</taxon>
        <taxon>Lactobacillales</taxon>
        <taxon>Lactobacillaceae</taxon>
        <taxon>Paucilactobacillus</taxon>
    </lineage>
</organism>
<dbReference type="RefSeq" id="WP_010622751.1">
    <property type="nucleotide sequence ID" value="NZ_AZGF01000013.1"/>
</dbReference>
<evidence type="ECO:0000313" key="4">
    <source>
        <dbReference type="Proteomes" id="UP000051820"/>
    </source>
</evidence>
<evidence type="ECO:0000313" key="3">
    <source>
        <dbReference type="EMBL" id="KRM11856.1"/>
    </source>
</evidence>
<keyword evidence="4" id="KW-1185">Reference proteome</keyword>
<keyword evidence="2" id="KW-1133">Transmembrane helix</keyword>
<keyword evidence="2" id="KW-0472">Membrane</keyword>
<sequence>MEKQTNLSIKQFYAAIRKALKRNYSSALGAIIGLFVVAAILIGILGFAAYMLLRELSLQYMMMMYGMSSISSMLIYGLGMVLVLILYIILLFFIQFFKVAIQFNLQDGVRDASVKVKFRAIYSQFKRLKKWQLVRLSLWTWLFMTLWQLPFEILNTFFGSNSIIAAILKALLAVVTIWKTVEYSQSIFLYREKQPKFLGQSMRHALTVSRRFMGGRKVNYIILMIAGYVPVIVWGLLWAAIIYMSNNFGSFAMPSFITWLFAIILVVGVCAYLPVLLIMEPVFYEANKLHLNLDEEYDDTFLPQEKLVDPLPDIKEATSIVPDESEIKAAKEAAQAAKSAKSSTSEQKDESEKKPDTKETESDDVKTDDSEDSKD</sequence>
<feature type="compositionally biased region" description="Basic and acidic residues" evidence="1">
    <location>
        <begin position="346"/>
        <end position="375"/>
    </location>
</feature>
<name>A0A0R1W1W7_9LACO</name>